<accession>A0ABR3AYK2</accession>
<feature type="compositionally biased region" description="Basic residues" evidence="1">
    <location>
        <begin position="174"/>
        <end position="186"/>
    </location>
</feature>
<sequence length="405" mass="46899">MNSVERAYATRWLSRQAHHRHLHTNENRNSKTTIFYSTNEVPLCKKHSSAFYRVQKKWKSSQKPRGRVFKELHASPNCIQPVHSFPTLNQSDNGFHGATVWQRHTDEQPMSAVFSMPSIEQNYDTIVERPQHGYLDTVLSHDSETVSPRRHDSDENHQYIYNPQQVGHFDHSHSHSHPHSHPHSHSHFQSSSAYNQVFRPEFSPESPQLPFLFSPAVIPQLNTNKKLCVSYPDLDYIQPSQNLAIHETAARALRLPSLDNHPFLPPHQPALSPLQIQTVTLRNIPLHSPPHVLRLHPIPSALGDTYIGLLVHNLAINAHFTFRDLLKQLQGTDARIPSGKRLVFTNREMDRQFPIDYPIRQVIPYPHSTHMEFLLGYDDETCTIDWEVLQDRTQEADRRRRSLPQ</sequence>
<evidence type="ECO:0000313" key="3">
    <source>
        <dbReference type="Proteomes" id="UP001448207"/>
    </source>
</evidence>
<evidence type="ECO:0000313" key="2">
    <source>
        <dbReference type="EMBL" id="KAL0085242.1"/>
    </source>
</evidence>
<name>A0ABR3AYK2_PHYBL</name>
<proteinExistence type="predicted"/>
<evidence type="ECO:0008006" key="4">
    <source>
        <dbReference type="Google" id="ProtNLM"/>
    </source>
</evidence>
<feature type="region of interest" description="Disordered" evidence="1">
    <location>
        <begin position="167"/>
        <end position="190"/>
    </location>
</feature>
<dbReference type="Proteomes" id="UP001448207">
    <property type="component" value="Unassembled WGS sequence"/>
</dbReference>
<protein>
    <recommendedName>
        <fullName evidence="4">Velvet domain-containing protein</fullName>
    </recommendedName>
</protein>
<dbReference type="EMBL" id="JBCLYO010000011">
    <property type="protein sequence ID" value="KAL0085242.1"/>
    <property type="molecule type" value="Genomic_DNA"/>
</dbReference>
<keyword evidence="3" id="KW-1185">Reference proteome</keyword>
<comment type="caution">
    <text evidence="2">The sequence shown here is derived from an EMBL/GenBank/DDBJ whole genome shotgun (WGS) entry which is preliminary data.</text>
</comment>
<gene>
    <name evidence="2" type="ORF">J3Q64DRAFT_1746194</name>
</gene>
<reference evidence="2 3" key="1">
    <citation type="submission" date="2024-04" db="EMBL/GenBank/DDBJ databases">
        <title>Symmetric and asymmetric DNA N6-adenine methylation regulates different biological responses in Mucorales.</title>
        <authorList>
            <consortium name="Lawrence Berkeley National Laboratory"/>
            <person name="Lax C."/>
            <person name="Mondo S.J."/>
            <person name="Osorio-Concepcion M."/>
            <person name="Muszewska A."/>
            <person name="Corrochano-Luque M."/>
            <person name="Gutierrez G."/>
            <person name="Riley R."/>
            <person name="Lipzen A."/>
            <person name="Guo J."/>
            <person name="Hundley H."/>
            <person name="Amirebrahimi M."/>
            <person name="Ng V."/>
            <person name="Lorenzo-Gutierrez D."/>
            <person name="Binder U."/>
            <person name="Yang J."/>
            <person name="Song Y."/>
            <person name="Canovas D."/>
            <person name="Navarro E."/>
            <person name="Freitag M."/>
            <person name="Gabaldon T."/>
            <person name="Grigoriev I.V."/>
            <person name="Corrochano L.M."/>
            <person name="Nicolas F.E."/>
            <person name="Garre V."/>
        </authorList>
    </citation>
    <scope>NUCLEOTIDE SEQUENCE [LARGE SCALE GENOMIC DNA]</scope>
    <source>
        <strain evidence="2 3">L51</strain>
    </source>
</reference>
<evidence type="ECO:0000256" key="1">
    <source>
        <dbReference type="SAM" id="MobiDB-lite"/>
    </source>
</evidence>
<organism evidence="2 3">
    <name type="scientific">Phycomyces blakesleeanus</name>
    <dbReference type="NCBI Taxonomy" id="4837"/>
    <lineage>
        <taxon>Eukaryota</taxon>
        <taxon>Fungi</taxon>
        <taxon>Fungi incertae sedis</taxon>
        <taxon>Mucoromycota</taxon>
        <taxon>Mucoromycotina</taxon>
        <taxon>Mucoromycetes</taxon>
        <taxon>Mucorales</taxon>
        <taxon>Phycomycetaceae</taxon>
        <taxon>Phycomyces</taxon>
    </lineage>
</organism>